<feature type="transmembrane region" description="Helical" evidence="1">
    <location>
        <begin position="37"/>
        <end position="56"/>
    </location>
</feature>
<proteinExistence type="predicted"/>
<name>A0ABX7QF73_9FLAO</name>
<evidence type="ECO:0000256" key="1">
    <source>
        <dbReference type="SAM" id="Phobius"/>
    </source>
</evidence>
<protein>
    <recommendedName>
        <fullName evidence="4">DUF1211 domain-containing protein</fullName>
    </recommendedName>
</protein>
<dbReference type="Proteomes" id="UP000663440">
    <property type="component" value="Chromosome"/>
</dbReference>
<reference evidence="2 3" key="1">
    <citation type="submission" date="2021-03" db="EMBL/GenBank/DDBJ databases">
        <title>Flavobacterium kribbensis sp. nov, an endophytic bacteria, isolated from soybean.</title>
        <authorList>
            <person name="Lee J."/>
            <person name="Seo J."/>
        </authorList>
    </citation>
    <scope>NUCLEOTIDE SEQUENCE [LARGE SCALE GENOMIC DNA]</scope>
    <source>
        <strain evidence="2 3">BB8</strain>
    </source>
</reference>
<gene>
    <name evidence="2" type="ORF">J0383_22785</name>
</gene>
<organism evidence="2 3">
    <name type="scientific">Flavobacterium endoglycinae</name>
    <dbReference type="NCBI Taxonomy" id="2816357"/>
    <lineage>
        <taxon>Bacteria</taxon>
        <taxon>Pseudomonadati</taxon>
        <taxon>Bacteroidota</taxon>
        <taxon>Flavobacteriia</taxon>
        <taxon>Flavobacteriales</taxon>
        <taxon>Flavobacteriaceae</taxon>
        <taxon>Flavobacterium</taxon>
    </lineage>
</organism>
<accession>A0ABX7QF73</accession>
<feature type="transmembrane region" description="Helical" evidence="1">
    <location>
        <begin position="12"/>
        <end position="31"/>
    </location>
</feature>
<evidence type="ECO:0008006" key="4">
    <source>
        <dbReference type="Google" id="ProtNLM"/>
    </source>
</evidence>
<keyword evidence="1" id="KW-0812">Transmembrane</keyword>
<keyword evidence="1" id="KW-1133">Transmembrane helix</keyword>
<evidence type="ECO:0000313" key="3">
    <source>
        <dbReference type="Proteomes" id="UP000663440"/>
    </source>
</evidence>
<dbReference type="EMBL" id="CP071448">
    <property type="protein sequence ID" value="QSW89049.1"/>
    <property type="molecule type" value="Genomic_DNA"/>
</dbReference>
<evidence type="ECO:0000313" key="2">
    <source>
        <dbReference type="EMBL" id="QSW89049.1"/>
    </source>
</evidence>
<dbReference type="RefSeq" id="WP_207296245.1">
    <property type="nucleotide sequence ID" value="NZ_CP071448.1"/>
</dbReference>
<sequence>MKSSNKSLESISDNIVIIFVVALFLIDFLPHAESEDIIYNQFLYLAGLNFIYGYILDV</sequence>
<keyword evidence="1" id="KW-0472">Membrane</keyword>
<keyword evidence="3" id="KW-1185">Reference proteome</keyword>